<dbReference type="OMA" id="HEMISWR"/>
<dbReference type="Gene3D" id="1.20.5.4820">
    <property type="match status" value="1"/>
</dbReference>
<feature type="domain" description="Myosin motor" evidence="9">
    <location>
        <begin position="12"/>
        <end position="716"/>
    </location>
</feature>
<keyword evidence="2 6" id="KW-0067">ATP-binding</keyword>
<dbReference type="AlphaFoldDB" id="A0A8J5XXW6"/>
<keyword evidence="1 6" id="KW-0547">Nucleotide-binding</keyword>
<dbReference type="CDD" id="cd00124">
    <property type="entry name" value="MYSc"/>
    <property type="match status" value="1"/>
</dbReference>
<keyword evidence="3 6" id="KW-0518">Myosin</keyword>
<dbReference type="EMBL" id="JAGTXO010000001">
    <property type="protein sequence ID" value="KAG8470567.1"/>
    <property type="molecule type" value="Genomic_DNA"/>
</dbReference>
<dbReference type="InterPro" id="IPR036961">
    <property type="entry name" value="Kinesin_motor_dom_sf"/>
</dbReference>
<dbReference type="SMART" id="SM00242">
    <property type="entry name" value="MYSc"/>
    <property type="match status" value="1"/>
</dbReference>
<dbReference type="Gene3D" id="1.10.10.820">
    <property type="match status" value="1"/>
</dbReference>
<feature type="region of interest" description="Actin-binding" evidence="6">
    <location>
        <begin position="595"/>
        <end position="617"/>
    </location>
</feature>
<dbReference type="PROSITE" id="PS51456">
    <property type="entry name" value="MYOSIN_MOTOR"/>
    <property type="match status" value="1"/>
</dbReference>
<dbReference type="PANTHER" id="PTHR13140">
    <property type="entry name" value="MYOSIN"/>
    <property type="match status" value="1"/>
</dbReference>
<accession>A0A8J5XXW6</accession>
<keyword evidence="11" id="KW-1185">Reference proteome</keyword>
<evidence type="ECO:0000256" key="8">
    <source>
        <dbReference type="SAM" id="MobiDB-lite"/>
    </source>
</evidence>
<dbReference type="Gene3D" id="1.20.58.530">
    <property type="match status" value="1"/>
</dbReference>
<sequence length="1197" mass="131322">MPAESEPPHADQGVPCNSQLATLDSENVIENLRVRHAADHVYTWTGTILLAVNPYKNVPGLYGEGAMAETRTSKLLRTPHAYSVAERAYRQMAREGTNQSIVISGESGAGKTENCRIILQYLAARSRAEASLVEQRLLAANPILESFGCAKTLRNNNSSRFGKLVKTFFDAENKISASTITTYLLEKSRLVFHGEGERNYHVFYQLAAANAAGDTLARELAPGAAATLAYLVRGHAPEIGGVDDLAEFRNTVRTLQLVGVDGEQLRNVVRVLGGVLDLGEVSFVENDQGQAEPADAAVVRRAAEALGMEEEQLHRCLRTRTVVSGRGSVFTVHFSGAQAATARDSLAKAVYERLFNWLVQAANQSLLVGEGGSAEPACVAAGLEEEQRFIATLDIFGFENFETNSFEQLLINYCNEKLQHQFLCHVVQQEQELYRHEMISWRHLSYENNSDAVALFEAYPTGILWLMQEYARLPSRETAQEVEKKLTRRIHAAHRCSDHLSVPRTRRGNALNSDDGFIVRHFAGDVCYSTDGFLEKNAENLHAELELLVSTSARECVALHGSEAAEPQRRKSGHSGARRGAGTTRTVATGFMNQLNSLVQTLQLTSTHYVRAIKPNAQQAADRFNGQLVKKQLDDSGMPQVLTLMHSGYPTRCPFASLYDKYRPRAPAYMAALEPRVFIEGLLYALDVPSTDFQLGMTQLFFKGAGKMAFLESLLESDLLSTPAALARMKRWIVLKRLHLALSSAKVAVRFGRRLQMMRAATKLARFVRVVVRARRALVPRARAAKRVVWRRHAGEIIASAWRARALRKFFALSRVAILTLQAHGRRVHALARVGALREQRRKEEEARRRLLQAKAAVSIRRAWQCKSARAELAALRAEKEKRRAAFRAARAARDLERSRDRAAARLQAAVRRLSALKHAAQLRVSARATAELAAAARAARAYERTALRAAKRVQRHWRGTTGRRAAAAWRLSLTEEAMAAMAAQTRRARYVGSLREAQREVALAREEVAKAQEKTWGYQELLQSAGTVDGPDCSPVGPLPTPAKSSRRLSLLNIMRPSAKKSGGSVAPSPAALSTTRRMSILDVDRSEFGAPKKEESTLGLMSAALGPRLSEGKLRVGLDLASAENAPSQPARLVLSPRGANASAATTPRYGKKGDSSVGGTPSSTKGSAHNASAGTGTPPYGSSKKLRASPTHAF</sequence>
<dbReference type="Proteomes" id="UP000751190">
    <property type="component" value="Unassembled WGS sequence"/>
</dbReference>
<dbReference type="InterPro" id="IPR027417">
    <property type="entry name" value="P-loop_NTPase"/>
</dbReference>
<gene>
    <name evidence="10" type="ORF">KFE25_008988</name>
</gene>
<evidence type="ECO:0000313" key="11">
    <source>
        <dbReference type="Proteomes" id="UP000751190"/>
    </source>
</evidence>
<dbReference type="GO" id="GO:0000146">
    <property type="term" value="F:microfilament motor activity"/>
    <property type="evidence" value="ECO:0007669"/>
    <property type="project" value="TreeGrafter"/>
</dbReference>
<feature type="compositionally biased region" description="Polar residues" evidence="8">
    <location>
        <begin position="1160"/>
        <end position="1178"/>
    </location>
</feature>
<name>A0A8J5XXW6_DIALT</name>
<feature type="coiled-coil region" evidence="7">
    <location>
        <begin position="988"/>
        <end position="1015"/>
    </location>
</feature>
<feature type="binding site" evidence="6">
    <location>
        <begin position="105"/>
        <end position="112"/>
    </location>
    <ligand>
        <name>ATP</name>
        <dbReference type="ChEBI" id="CHEBI:30616"/>
    </ligand>
</feature>
<dbReference type="Gene3D" id="1.20.120.720">
    <property type="entry name" value="Myosin VI head, motor domain, U50 subdomain"/>
    <property type="match status" value="1"/>
</dbReference>
<dbReference type="GO" id="GO:0005737">
    <property type="term" value="C:cytoplasm"/>
    <property type="evidence" value="ECO:0007669"/>
    <property type="project" value="TreeGrafter"/>
</dbReference>
<proteinExistence type="inferred from homology"/>
<comment type="similarity">
    <text evidence="6">Belongs to the TRAFAC class myosin-kinesin ATPase superfamily. Myosin family.</text>
</comment>
<reference evidence="10" key="1">
    <citation type="submission" date="2021-05" db="EMBL/GenBank/DDBJ databases">
        <title>The genome of the haptophyte Pavlova lutheri (Diacronema luteri, Pavlovales) - a model for lipid biosynthesis in eukaryotic algae.</title>
        <authorList>
            <person name="Hulatt C.J."/>
            <person name="Posewitz M.C."/>
        </authorList>
    </citation>
    <scope>NUCLEOTIDE SEQUENCE</scope>
    <source>
        <strain evidence="10">NIVA-4/92</strain>
    </source>
</reference>
<evidence type="ECO:0000256" key="7">
    <source>
        <dbReference type="SAM" id="Coils"/>
    </source>
</evidence>
<feature type="region of interest" description="Disordered" evidence="8">
    <location>
        <begin position="560"/>
        <end position="582"/>
    </location>
</feature>
<feature type="coiled-coil region" evidence="7">
    <location>
        <begin position="834"/>
        <end position="913"/>
    </location>
</feature>
<evidence type="ECO:0000256" key="5">
    <source>
        <dbReference type="ARBA" id="ARBA00023203"/>
    </source>
</evidence>
<keyword evidence="5 6" id="KW-0009">Actin-binding</keyword>
<dbReference type="PANTHER" id="PTHR13140:SF845">
    <property type="entry name" value="MYOSIN-LIKE PROTEIN"/>
    <property type="match status" value="1"/>
</dbReference>
<evidence type="ECO:0000256" key="4">
    <source>
        <dbReference type="ARBA" id="ARBA00023175"/>
    </source>
</evidence>
<dbReference type="Gene3D" id="3.40.850.10">
    <property type="entry name" value="Kinesin motor domain"/>
    <property type="match status" value="1"/>
</dbReference>
<comment type="caution">
    <text evidence="10">The sequence shown here is derived from an EMBL/GenBank/DDBJ whole genome shotgun (WGS) entry which is preliminary data.</text>
</comment>
<dbReference type="Pfam" id="PF00063">
    <property type="entry name" value="Myosin_head"/>
    <property type="match status" value="1"/>
</dbReference>
<dbReference type="GO" id="GO:0007015">
    <property type="term" value="P:actin filament organization"/>
    <property type="evidence" value="ECO:0007669"/>
    <property type="project" value="TreeGrafter"/>
</dbReference>
<evidence type="ECO:0000256" key="2">
    <source>
        <dbReference type="ARBA" id="ARBA00022840"/>
    </source>
</evidence>
<dbReference type="GO" id="GO:0016020">
    <property type="term" value="C:membrane"/>
    <property type="evidence" value="ECO:0007669"/>
    <property type="project" value="TreeGrafter"/>
</dbReference>
<evidence type="ECO:0000256" key="6">
    <source>
        <dbReference type="PROSITE-ProRule" id="PRU00782"/>
    </source>
</evidence>
<dbReference type="PRINTS" id="PR00193">
    <property type="entry name" value="MYOSINHEAVY"/>
</dbReference>
<dbReference type="GO" id="GO:0016459">
    <property type="term" value="C:myosin complex"/>
    <property type="evidence" value="ECO:0007669"/>
    <property type="project" value="UniProtKB-KW"/>
</dbReference>
<dbReference type="SUPFAM" id="SSF52540">
    <property type="entry name" value="P-loop containing nucleoside triphosphate hydrolases"/>
    <property type="match status" value="1"/>
</dbReference>
<protein>
    <recommendedName>
        <fullName evidence="9">Myosin motor domain-containing protein</fullName>
    </recommendedName>
</protein>
<dbReference type="GO" id="GO:0051015">
    <property type="term" value="F:actin filament binding"/>
    <property type="evidence" value="ECO:0007669"/>
    <property type="project" value="TreeGrafter"/>
</dbReference>
<dbReference type="GO" id="GO:0005524">
    <property type="term" value="F:ATP binding"/>
    <property type="evidence" value="ECO:0007669"/>
    <property type="project" value="UniProtKB-UniRule"/>
</dbReference>
<keyword evidence="7" id="KW-0175">Coiled coil</keyword>
<evidence type="ECO:0000313" key="10">
    <source>
        <dbReference type="EMBL" id="KAG8470567.1"/>
    </source>
</evidence>
<evidence type="ECO:0000256" key="1">
    <source>
        <dbReference type="ARBA" id="ARBA00022741"/>
    </source>
</evidence>
<keyword evidence="4 6" id="KW-0505">Motor protein</keyword>
<dbReference type="InterPro" id="IPR001609">
    <property type="entry name" value="Myosin_head_motor_dom-like"/>
</dbReference>
<organism evidence="10 11">
    <name type="scientific">Diacronema lutheri</name>
    <name type="common">Unicellular marine alga</name>
    <name type="synonym">Monochrysis lutheri</name>
    <dbReference type="NCBI Taxonomy" id="2081491"/>
    <lineage>
        <taxon>Eukaryota</taxon>
        <taxon>Haptista</taxon>
        <taxon>Haptophyta</taxon>
        <taxon>Pavlovophyceae</taxon>
        <taxon>Pavlovales</taxon>
        <taxon>Pavlovaceae</taxon>
        <taxon>Diacronema</taxon>
    </lineage>
</organism>
<feature type="region of interest" description="Disordered" evidence="8">
    <location>
        <begin position="1127"/>
        <end position="1197"/>
    </location>
</feature>
<dbReference type="OrthoDB" id="6108017at2759"/>
<evidence type="ECO:0000256" key="3">
    <source>
        <dbReference type="ARBA" id="ARBA00023123"/>
    </source>
</evidence>
<evidence type="ECO:0000259" key="9">
    <source>
        <dbReference type="PROSITE" id="PS51456"/>
    </source>
</evidence>